<evidence type="ECO:0000256" key="7">
    <source>
        <dbReference type="ARBA" id="ARBA00023136"/>
    </source>
</evidence>
<dbReference type="GO" id="GO:0006121">
    <property type="term" value="P:mitochondrial electron transport, succinate to ubiquinone"/>
    <property type="evidence" value="ECO:0007669"/>
    <property type="project" value="TreeGrafter"/>
</dbReference>
<proteinExistence type="predicted"/>
<comment type="subcellular location">
    <subcellularLocation>
        <location evidence="1">Membrane</location>
        <topology evidence="1">Multi-pass membrane protein</topology>
    </subcellularLocation>
</comment>
<evidence type="ECO:0000256" key="5">
    <source>
        <dbReference type="ARBA" id="ARBA00022989"/>
    </source>
</evidence>
<dbReference type="PANTHER" id="PTHR10978">
    <property type="entry name" value="SUCCINATE DEHYDROGENASE CYTOCHROME B560 SUBUNIT"/>
    <property type="match status" value="1"/>
</dbReference>
<dbReference type="STRING" id="158441.A0A226ESQ2"/>
<evidence type="ECO:0000256" key="4">
    <source>
        <dbReference type="ARBA" id="ARBA00022723"/>
    </source>
</evidence>
<dbReference type="EMBL" id="LNIX01000002">
    <property type="protein sequence ID" value="OXA60665.1"/>
    <property type="molecule type" value="Genomic_DNA"/>
</dbReference>
<keyword evidence="5 8" id="KW-1133">Transmembrane helix</keyword>
<keyword evidence="10" id="KW-1185">Reference proteome</keyword>
<keyword evidence="4" id="KW-0479">Metal-binding</keyword>
<dbReference type="InterPro" id="IPR014314">
    <property type="entry name" value="Succ_DH_cytb556"/>
</dbReference>
<dbReference type="InterPro" id="IPR018495">
    <property type="entry name" value="Succ_DH_cyt_bsu_CS"/>
</dbReference>
<keyword evidence="2" id="KW-0349">Heme</keyword>
<dbReference type="CDD" id="cd03499">
    <property type="entry name" value="SQR_TypeC_SdhC"/>
    <property type="match status" value="1"/>
</dbReference>
<comment type="caution">
    <text evidence="9">The sequence shown here is derived from an EMBL/GenBank/DDBJ whole genome shotgun (WGS) entry which is preliminary data.</text>
</comment>
<gene>
    <name evidence="9" type="ORF">Fcan01_04239</name>
</gene>
<dbReference type="AlphaFoldDB" id="A0A226ESQ2"/>
<feature type="transmembrane region" description="Helical" evidence="8">
    <location>
        <begin position="119"/>
        <end position="139"/>
    </location>
</feature>
<organism evidence="9 10">
    <name type="scientific">Folsomia candida</name>
    <name type="common">Springtail</name>
    <dbReference type="NCBI Taxonomy" id="158441"/>
    <lineage>
        <taxon>Eukaryota</taxon>
        <taxon>Metazoa</taxon>
        <taxon>Ecdysozoa</taxon>
        <taxon>Arthropoda</taxon>
        <taxon>Hexapoda</taxon>
        <taxon>Collembola</taxon>
        <taxon>Entomobryomorpha</taxon>
        <taxon>Isotomoidea</taxon>
        <taxon>Isotomidae</taxon>
        <taxon>Proisotominae</taxon>
        <taxon>Folsomia</taxon>
    </lineage>
</organism>
<dbReference type="NCBIfam" id="TIGR02970">
    <property type="entry name" value="succ_dehyd_cytB"/>
    <property type="match status" value="1"/>
</dbReference>
<sequence length="180" mass="19841">MAMFTTALARQSYQIFGKGVFQRQLQLTPAAAKWLATSSCAKADVLKQGEDFWDKNKRLNRPMSPHLTIYKWQVTMIGSITHRATGLAMSGIMSGFAIGMLMLPGSFPHYLGIIESMHYGGACIFLLKYALSWPFMFHFANGIRHLAWDMGKGFENKEVATTGVTVAAIATALAIIVSVM</sequence>
<keyword evidence="6" id="KW-0408">Iron</keyword>
<evidence type="ECO:0000256" key="6">
    <source>
        <dbReference type="ARBA" id="ARBA00023004"/>
    </source>
</evidence>
<accession>A0A226ESQ2</accession>
<keyword evidence="3 8" id="KW-0812">Transmembrane</keyword>
<dbReference type="InterPro" id="IPR034804">
    <property type="entry name" value="SQR/QFR_C/D"/>
</dbReference>
<dbReference type="Proteomes" id="UP000198287">
    <property type="component" value="Unassembled WGS sequence"/>
</dbReference>
<evidence type="ECO:0000256" key="3">
    <source>
        <dbReference type="ARBA" id="ARBA00022692"/>
    </source>
</evidence>
<reference evidence="9 10" key="1">
    <citation type="submission" date="2015-12" db="EMBL/GenBank/DDBJ databases">
        <title>The genome of Folsomia candida.</title>
        <authorList>
            <person name="Faddeeva A."/>
            <person name="Derks M.F."/>
            <person name="Anvar Y."/>
            <person name="Smit S."/>
            <person name="Van Straalen N."/>
            <person name="Roelofs D."/>
        </authorList>
    </citation>
    <scope>NUCLEOTIDE SEQUENCE [LARGE SCALE GENOMIC DNA]</scope>
    <source>
        <strain evidence="9 10">VU population</strain>
        <tissue evidence="9">Whole body</tissue>
    </source>
</reference>
<protein>
    <submittedName>
        <fullName evidence="9">Uncharacterized protein</fullName>
    </submittedName>
</protein>
<name>A0A226ESQ2_FOLCA</name>
<dbReference type="PROSITE" id="PS01000">
    <property type="entry name" value="SDH_CYT_1"/>
    <property type="match status" value="1"/>
</dbReference>
<evidence type="ECO:0000256" key="2">
    <source>
        <dbReference type="ARBA" id="ARBA00022617"/>
    </source>
</evidence>
<keyword evidence="7 8" id="KW-0472">Membrane</keyword>
<dbReference type="GO" id="GO:0046872">
    <property type="term" value="F:metal ion binding"/>
    <property type="evidence" value="ECO:0007669"/>
    <property type="project" value="UniProtKB-KW"/>
</dbReference>
<dbReference type="GO" id="GO:0005739">
    <property type="term" value="C:mitochondrion"/>
    <property type="evidence" value="ECO:0007669"/>
    <property type="project" value="GOC"/>
</dbReference>
<evidence type="ECO:0000313" key="10">
    <source>
        <dbReference type="Proteomes" id="UP000198287"/>
    </source>
</evidence>
<dbReference type="PROSITE" id="PS01001">
    <property type="entry name" value="SDH_CYT_2"/>
    <property type="match status" value="1"/>
</dbReference>
<feature type="transmembrane region" description="Helical" evidence="8">
    <location>
        <begin position="159"/>
        <end position="179"/>
    </location>
</feature>
<dbReference type="InterPro" id="IPR000701">
    <property type="entry name" value="SuccDH_FuR_B_TM-su"/>
</dbReference>
<evidence type="ECO:0000256" key="8">
    <source>
        <dbReference type="SAM" id="Phobius"/>
    </source>
</evidence>
<feature type="transmembrane region" description="Helical" evidence="8">
    <location>
        <begin position="86"/>
        <end position="107"/>
    </location>
</feature>
<dbReference type="PANTHER" id="PTHR10978:SF5">
    <property type="entry name" value="SUCCINATE DEHYDROGENASE CYTOCHROME B560 SUBUNIT, MITOCHONDRIAL"/>
    <property type="match status" value="1"/>
</dbReference>
<dbReference type="SUPFAM" id="SSF81343">
    <property type="entry name" value="Fumarate reductase respiratory complex transmembrane subunits"/>
    <property type="match status" value="1"/>
</dbReference>
<dbReference type="OrthoDB" id="588261at2759"/>
<dbReference type="GO" id="GO:0009055">
    <property type="term" value="F:electron transfer activity"/>
    <property type="evidence" value="ECO:0007669"/>
    <property type="project" value="InterPro"/>
</dbReference>
<evidence type="ECO:0000313" key="9">
    <source>
        <dbReference type="EMBL" id="OXA60665.1"/>
    </source>
</evidence>
<dbReference type="GO" id="GO:0006099">
    <property type="term" value="P:tricarboxylic acid cycle"/>
    <property type="evidence" value="ECO:0007669"/>
    <property type="project" value="InterPro"/>
</dbReference>
<dbReference type="Pfam" id="PF01127">
    <property type="entry name" value="Sdh_cyt"/>
    <property type="match status" value="1"/>
</dbReference>
<evidence type="ECO:0000256" key="1">
    <source>
        <dbReference type="ARBA" id="ARBA00004141"/>
    </source>
</evidence>
<dbReference type="OMA" id="MNGIRHL"/>
<dbReference type="Gene3D" id="1.20.1300.10">
    <property type="entry name" value="Fumarate reductase/succinate dehydrogenase, transmembrane subunit"/>
    <property type="match status" value="1"/>
</dbReference>
<dbReference type="GO" id="GO:0016020">
    <property type="term" value="C:membrane"/>
    <property type="evidence" value="ECO:0007669"/>
    <property type="project" value="UniProtKB-SubCell"/>
</dbReference>